<dbReference type="GO" id="GO:0007214">
    <property type="term" value="P:gamma-aminobutyric acid signaling pathway"/>
    <property type="evidence" value="ECO:0007669"/>
    <property type="project" value="TreeGrafter"/>
</dbReference>
<reference evidence="12" key="2">
    <citation type="journal article" date="2023" name="Science">
        <title>Genomic signatures of disease resistance in endangered staghorn corals.</title>
        <authorList>
            <person name="Vollmer S.V."/>
            <person name="Selwyn J.D."/>
            <person name="Despard B.A."/>
            <person name="Roesel C.L."/>
        </authorList>
    </citation>
    <scope>NUCLEOTIDE SEQUENCE</scope>
    <source>
        <strain evidence="12">K2</strain>
    </source>
</reference>
<dbReference type="GO" id="GO:0038039">
    <property type="term" value="C:G protein-coupled receptor heterodimeric complex"/>
    <property type="evidence" value="ECO:0007669"/>
    <property type="project" value="TreeGrafter"/>
</dbReference>
<dbReference type="PROSITE" id="PS50259">
    <property type="entry name" value="G_PROTEIN_RECEP_F3_4"/>
    <property type="match status" value="1"/>
</dbReference>
<proteinExistence type="predicted"/>
<protein>
    <submittedName>
        <fullName evidence="12">Gamma-aminobutyric acid type B receptor subunit 2</fullName>
    </submittedName>
</protein>
<dbReference type="InterPro" id="IPR028082">
    <property type="entry name" value="Peripla_BP_I"/>
</dbReference>
<feature type="transmembrane region" description="Helical" evidence="10">
    <location>
        <begin position="595"/>
        <end position="613"/>
    </location>
</feature>
<dbReference type="Gene3D" id="3.40.50.2300">
    <property type="match status" value="2"/>
</dbReference>
<dbReference type="EMBL" id="JARQWQ010000017">
    <property type="protein sequence ID" value="KAK2566162.1"/>
    <property type="molecule type" value="Genomic_DNA"/>
</dbReference>
<dbReference type="InterPro" id="IPR002455">
    <property type="entry name" value="GPCR3_GABA-B"/>
</dbReference>
<feature type="transmembrane region" description="Helical" evidence="10">
    <location>
        <begin position="572"/>
        <end position="588"/>
    </location>
</feature>
<dbReference type="GO" id="GO:0004965">
    <property type="term" value="F:G protein-coupled GABA receptor activity"/>
    <property type="evidence" value="ECO:0007669"/>
    <property type="project" value="InterPro"/>
</dbReference>
<feature type="transmembrane region" description="Helical" evidence="10">
    <location>
        <begin position="529"/>
        <end position="552"/>
    </location>
</feature>
<evidence type="ECO:0000256" key="6">
    <source>
        <dbReference type="ARBA" id="ARBA00023136"/>
    </source>
</evidence>
<keyword evidence="2" id="KW-1003">Cell membrane</keyword>
<evidence type="ECO:0000256" key="9">
    <source>
        <dbReference type="ARBA" id="ARBA00023224"/>
    </source>
</evidence>
<dbReference type="PRINTS" id="PR01176">
    <property type="entry name" value="GABABRECEPTR"/>
</dbReference>
<keyword evidence="9" id="KW-0807">Transducer</keyword>
<organism evidence="12 13">
    <name type="scientific">Acropora cervicornis</name>
    <name type="common">Staghorn coral</name>
    <dbReference type="NCBI Taxonomy" id="6130"/>
    <lineage>
        <taxon>Eukaryota</taxon>
        <taxon>Metazoa</taxon>
        <taxon>Cnidaria</taxon>
        <taxon>Anthozoa</taxon>
        <taxon>Hexacorallia</taxon>
        <taxon>Scleractinia</taxon>
        <taxon>Astrocoeniina</taxon>
        <taxon>Acroporidae</taxon>
        <taxon>Acropora</taxon>
    </lineage>
</organism>
<dbReference type="CDD" id="cd15047">
    <property type="entry name" value="7tmC_GABA-B-like"/>
    <property type="match status" value="1"/>
</dbReference>
<sequence>AFEWTFEQLLSTATSARVFLTRRIQVNRIRNEEEMKGKDVARVLFLALYFSLLFQARHCRLRFSNSFFCCHKLSANSNNFSCWNNTLEQGSFETASQTIDNCTQNHHNLCFNVTSITESCPNDISSGSVDVGAKKKIQIGAFVPFLKSDKYGYAAAMKMAIDFINNRSDILQNYTLVLDSEDTKWATGAQAIKAFFNLLNKKNVPVILLGPSNTKSLEPIAEAAPKWKLVQVSYASGSPKFESRLTYPNTYRASPSSTSYSKAKAALIKYYGWNRTVDKLKKELENYNISIIAVEGFEERGDVSFQMEKLKALDARIIIGEFSNIGARNVFCEAFRRKMYGSRYAWIIFSEFPPSKIFGDAYKFKGTLQCSSDEIGQAADRCIATSKLDIRQDNHQTISGMRNPRNDSAYVFDAAWVIALALNASLANNMTYDKLLDRSFREVFTIRNGIEQVDFQGLTGTVRFDQNRERIGTVLLQQNREGKAIRIGQHFTFSGELHIFESQKDKIWEDNIPPKDHTYEAIELMMSPLSLIIIMWLIAVLGVISSLSFLYFNINKGQNRIVKMSSPKLNNVIIVGCILCYISVRTAVLSMGFSMSFGALFIDVIFLSCWIAVDPLEAEELKFEELSRKEQDAIFIPALFHCTCKYKSYFLASLFAYKGLLLLFGLFLAWETRHVSIPALNDSKYIGMSVYNVFVLATIGVIVSIALDGSKYYEAPYTISSLCLIVCTTVTLLLVFVPKIHQFFMKDDNATKQAPSIHSINASRSNTQSHSFICPSPVLVGRHTAFASKATQTDYDAPGSAGNKDK</sequence>
<feature type="transmembrane region" description="Helical" evidence="10">
    <location>
        <begin position="690"/>
        <end position="707"/>
    </location>
</feature>
<evidence type="ECO:0000256" key="10">
    <source>
        <dbReference type="SAM" id="Phobius"/>
    </source>
</evidence>
<dbReference type="InterPro" id="IPR001828">
    <property type="entry name" value="ANF_lig-bd_rcpt"/>
</dbReference>
<evidence type="ECO:0000313" key="13">
    <source>
        <dbReference type="Proteomes" id="UP001249851"/>
    </source>
</evidence>
<evidence type="ECO:0000256" key="5">
    <source>
        <dbReference type="ARBA" id="ARBA00023040"/>
    </source>
</evidence>
<evidence type="ECO:0000256" key="8">
    <source>
        <dbReference type="ARBA" id="ARBA00023180"/>
    </source>
</evidence>
<evidence type="ECO:0000259" key="11">
    <source>
        <dbReference type="PROSITE" id="PS50259"/>
    </source>
</evidence>
<name>A0AAD9V9S1_ACRCE</name>
<evidence type="ECO:0000256" key="7">
    <source>
        <dbReference type="ARBA" id="ARBA00023170"/>
    </source>
</evidence>
<dbReference type="PANTHER" id="PTHR10519">
    <property type="entry name" value="GABA-B RECEPTOR"/>
    <property type="match status" value="1"/>
</dbReference>
<dbReference type="PROSITE" id="PS00981">
    <property type="entry name" value="G_PROTEIN_RECEP_F3_3"/>
    <property type="match status" value="1"/>
</dbReference>
<keyword evidence="4 10" id="KW-1133">Transmembrane helix</keyword>
<evidence type="ECO:0000256" key="2">
    <source>
        <dbReference type="ARBA" id="ARBA00022475"/>
    </source>
</evidence>
<dbReference type="CDD" id="cd06366">
    <property type="entry name" value="PBP1_GABAb_receptor"/>
    <property type="match status" value="1"/>
</dbReference>
<feature type="transmembrane region" description="Helical" evidence="10">
    <location>
        <begin position="649"/>
        <end position="670"/>
    </location>
</feature>
<feature type="domain" description="G-protein coupled receptors family 3 profile" evidence="11">
    <location>
        <begin position="600"/>
        <end position="748"/>
    </location>
</feature>
<comment type="subcellular location">
    <subcellularLocation>
        <location evidence="1">Cell membrane</location>
        <topology evidence="1">Multi-pass membrane protein</topology>
    </subcellularLocation>
</comment>
<reference evidence="12" key="1">
    <citation type="journal article" date="2023" name="G3 (Bethesda)">
        <title>Whole genome assembly and annotation of the endangered Caribbean coral Acropora cervicornis.</title>
        <authorList>
            <person name="Selwyn J.D."/>
            <person name="Vollmer S.V."/>
        </authorList>
    </citation>
    <scope>NUCLEOTIDE SEQUENCE</scope>
    <source>
        <strain evidence="12">K2</strain>
    </source>
</reference>
<dbReference type="InterPro" id="IPR017978">
    <property type="entry name" value="GPCR_3_C"/>
</dbReference>
<accession>A0AAD9V9S1</accession>
<keyword evidence="7 12" id="KW-0675">Receptor</keyword>
<gene>
    <name evidence="12" type="ORF">P5673_009611</name>
</gene>
<evidence type="ECO:0000256" key="4">
    <source>
        <dbReference type="ARBA" id="ARBA00022989"/>
    </source>
</evidence>
<feature type="non-terminal residue" evidence="12">
    <location>
        <position position="1"/>
    </location>
</feature>
<evidence type="ECO:0000256" key="1">
    <source>
        <dbReference type="ARBA" id="ARBA00004651"/>
    </source>
</evidence>
<keyword evidence="6 10" id="KW-0472">Membrane</keyword>
<dbReference type="Pfam" id="PF00003">
    <property type="entry name" value="7tm_3"/>
    <property type="match status" value="1"/>
</dbReference>
<evidence type="ECO:0000256" key="3">
    <source>
        <dbReference type="ARBA" id="ARBA00022692"/>
    </source>
</evidence>
<evidence type="ECO:0000313" key="12">
    <source>
        <dbReference type="EMBL" id="KAK2566162.1"/>
    </source>
</evidence>
<dbReference type="AlphaFoldDB" id="A0AAD9V9S1"/>
<keyword evidence="13" id="KW-1185">Reference proteome</keyword>
<dbReference type="Pfam" id="PF01094">
    <property type="entry name" value="ANF_receptor"/>
    <property type="match status" value="1"/>
</dbReference>
<dbReference type="SUPFAM" id="SSF53822">
    <property type="entry name" value="Periplasmic binding protein-like I"/>
    <property type="match status" value="1"/>
</dbReference>
<dbReference type="Proteomes" id="UP001249851">
    <property type="component" value="Unassembled WGS sequence"/>
</dbReference>
<keyword evidence="5" id="KW-0297">G-protein coupled receptor</keyword>
<dbReference type="PANTHER" id="PTHR10519:SF74">
    <property type="entry name" value="GAMMA-AMINOBUTYRIC ACID TYPE B RECEPTOR SUBUNIT 2"/>
    <property type="match status" value="1"/>
</dbReference>
<keyword evidence="3 10" id="KW-0812">Transmembrane</keyword>
<feature type="transmembrane region" description="Helical" evidence="10">
    <location>
        <begin position="719"/>
        <end position="737"/>
    </location>
</feature>
<keyword evidence="8" id="KW-0325">Glycoprotein</keyword>
<comment type="caution">
    <text evidence="12">The sequence shown here is derived from an EMBL/GenBank/DDBJ whole genome shotgun (WGS) entry which is preliminary data.</text>
</comment>
<dbReference type="InterPro" id="IPR017979">
    <property type="entry name" value="GPCR_3_CS"/>
</dbReference>